<dbReference type="NCBIfam" id="TIGR00229">
    <property type="entry name" value="sensory_box"/>
    <property type="match status" value="1"/>
</dbReference>
<dbReference type="InterPro" id="IPR035919">
    <property type="entry name" value="EAL_sf"/>
</dbReference>
<dbReference type="SUPFAM" id="SSF55785">
    <property type="entry name" value="PYP-like sensor domain (PAS domain)"/>
    <property type="match status" value="1"/>
</dbReference>
<sequence length="716" mass="82524">MVPLLIGPIGLVWSLIYLVLGQYIAASIPMFYALISILTMLNFHTTQNMVFLQKSQMSLILILPFLLMWSLGGFAQSSYIFIWAFVAPVIALIHDKGPKSLYWLFSFVSLIILSTIMDAWLIKTMSFHLSKLTVEIFFILNISVALSGIYFLIRYFIQEKDKNADTQLQIKHDALLNNIKALDNNISYLQSYKTNIDNNLIVTRTDINGIITFANDNFYNITGYTDAEIIGKNHNIVRNPHTPDELFEELWKKILNKKTWHGTLQNIKKDGTSYWVDTTISPILNKDNEIVEFIAIRHDITKLIEHHSELSDLLYTDTGTGLKNRNALIKDIKTDIKLSAILINIDNFSHINNLYGENFGDKVLLEFSTFIYGNFCQDNEVELYRLSGDEFIIISTNNNLIESYEYAQKLFEQCTHTSILIDEQEISLNITIGISLEANRQLITTANMAIVAARKESVSIKVYTDKLSLSDEYENNLKWIKEIKDAIKDDRIIMFYQPIIDNNDPSHKKYEVLIRLIDKEGNVITPHHFLEIAKKAKLYKQLTKIVLNKAFEAFKDNDYDFSVNITIDDILDEDINNYIIETLDKYNISNRVIFEIVESESIENFDAIEKFITMVKHYGCRISIDDFGTGYSNFEHLMRLQADYIKIDGSIIKEITTNKRSELITSVIVAFAKEMNIETIGEYVETKEINDKLIELGVNKSQGYYFDKPQATLEKK</sequence>
<dbReference type="SMART" id="SM00086">
    <property type="entry name" value="PAC"/>
    <property type="match status" value="1"/>
</dbReference>
<dbReference type="InterPro" id="IPR043128">
    <property type="entry name" value="Rev_trsase/Diguanyl_cyclase"/>
</dbReference>
<dbReference type="CDD" id="cd01949">
    <property type="entry name" value="GGDEF"/>
    <property type="match status" value="1"/>
</dbReference>
<dbReference type="InterPro" id="IPR000160">
    <property type="entry name" value="GGDEF_dom"/>
</dbReference>
<dbReference type="CDD" id="cd01948">
    <property type="entry name" value="EAL"/>
    <property type="match status" value="1"/>
</dbReference>
<dbReference type="InterPro" id="IPR001633">
    <property type="entry name" value="EAL_dom"/>
</dbReference>
<feature type="transmembrane region" description="Helical" evidence="1">
    <location>
        <begin position="102"/>
        <end position="122"/>
    </location>
</feature>
<dbReference type="Gene3D" id="3.30.450.20">
    <property type="entry name" value="PAS domain"/>
    <property type="match status" value="1"/>
</dbReference>
<dbReference type="EMBL" id="FPHF01000116">
    <property type="protein sequence ID" value="SFV69816.1"/>
    <property type="molecule type" value="Genomic_DNA"/>
</dbReference>
<dbReference type="SMART" id="SM00267">
    <property type="entry name" value="GGDEF"/>
    <property type="match status" value="1"/>
</dbReference>
<feature type="transmembrane region" description="Helical" evidence="1">
    <location>
        <begin position="12"/>
        <end position="38"/>
    </location>
</feature>
<name>A0A1W1CVH5_9ZZZZ</name>
<dbReference type="CDD" id="cd00130">
    <property type="entry name" value="PAS"/>
    <property type="match status" value="1"/>
</dbReference>
<evidence type="ECO:0000313" key="6">
    <source>
        <dbReference type="EMBL" id="SFV69816.1"/>
    </source>
</evidence>
<dbReference type="PROSITE" id="PS50112">
    <property type="entry name" value="PAS"/>
    <property type="match status" value="1"/>
</dbReference>
<dbReference type="PROSITE" id="PS50883">
    <property type="entry name" value="EAL"/>
    <property type="match status" value="1"/>
</dbReference>
<feature type="domain" description="GGDEF" evidence="5">
    <location>
        <begin position="336"/>
        <end position="466"/>
    </location>
</feature>
<keyword evidence="1" id="KW-1133">Transmembrane helix</keyword>
<evidence type="ECO:0000256" key="1">
    <source>
        <dbReference type="SAM" id="Phobius"/>
    </source>
</evidence>
<evidence type="ECO:0000259" key="3">
    <source>
        <dbReference type="PROSITE" id="PS50113"/>
    </source>
</evidence>
<evidence type="ECO:0000259" key="4">
    <source>
        <dbReference type="PROSITE" id="PS50883"/>
    </source>
</evidence>
<dbReference type="SMART" id="SM00052">
    <property type="entry name" value="EAL"/>
    <property type="match status" value="1"/>
</dbReference>
<gene>
    <name evidence="6" type="ORF">MNB_SM-4-1675</name>
</gene>
<dbReference type="InterPro" id="IPR000700">
    <property type="entry name" value="PAS-assoc_C"/>
</dbReference>
<dbReference type="SUPFAM" id="SSF141868">
    <property type="entry name" value="EAL domain-like"/>
    <property type="match status" value="1"/>
</dbReference>
<dbReference type="InterPro" id="IPR052155">
    <property type="entry name" value="Biofilm_reg_signaling"/>
</dbReference>
<protein>
    <submittedName>
        <fullName evidence="6">Diguanylate cyclase/phosphodiesterase (GGDEF &amp; EAL domains) with PAS/PAC sensor(S)</fullName>
    </submittedName>
</protein>
<feature type="transmembrane region" description="Helical" evidence="1">
    <location>
        <begin position="59"/>
        <end position="82"/>
    </location>
</feature>
<dbReference type="InterPro" id="IPR035965">
    <property type="entry name" value="PAS-like_dom_sf"/>
</dbReference>
<dbReference type="PANTHER" id="PTHR44757:SF2">
    <property type="entry name" value="BIOFILM ARCHITECTURE MAINTENANCE PROTEIN MBAA"/>
    <property type="match status" value="1"/>
</dbReference>
<feature type="domain" description="PAC" evidence="3">
    <location>
        <begin position="258"/>
        <end position="312"/>
    </location>
</feature>
<dbReference type="InterPro" id="IPR029787">
    <property type="entry name" value="Nucleotide_cyclase"/>
</dbReference>
<dbReference type="InterPro" id="IPR000014">
    <property type="entry name" value="PAS"/>
</dbReference>
<proteinExistence type="predicted"/>
<dbReference type="Pfam" id="PF13426">
    <property type="entry name" value="PAS_9"/>
    <property type="match status" value="1"/>
</dbReference>
<feature type="domain" description="PAS" evidence="2">
    <location>
        <begin position="202"/>
        <end position="233"/>
    </location>
</feature>
<feature type="transmembrane region" description="Helical" evidence="1">
    <location>
        <begin position="134"/>
        <end position="157"/>
    </location>
</feature>
<dbReference type="NCBIfam" id="TIGR00254">
    <property type="entry name" value="GGDEF"/>
    <property type="match status" value="1"/>
</dbReference>
<dbReference type="SUPFAM" id="SSF55073">
    <property type="entry name" value="Nucleotide cyclase"/>
    <property type="match status" value="1"/>
</dbReference>
<evidence type="ECO:0000259" key="5">
    <source>
        <dbReference type="PROSITE" id="PS50887"/>
    </source>
</evidence>
<dbReference type="InterPro" id="IPR001610">
    <property type="entry name" value="PAC"/>
</dbReference>
<reference evidence="6" key="1">
    <citation type="submission" date="2016-10" db="EMBL/GenBank/DDBJ databases">
        <authorList>
            <person name="de Groot N.N."/>
        </authorList>
    </citation>
    <scope>NUCLEOTIDE SEQUENCE</scope>
</reference>
<keyword evidence="1" id="KW-0812">Transmembrane</keyword>
<organism evidence="6">
    <name type="scientific">hydrothermal vent metagenome</name>
    <dbReference type="NCBI Taxonomy" id="652676"/>
    <lineage>
        <taxon>unclassified sequences</taxon>
        <taxon>metagenomes</taxon>
        <taxon>ecological metagenomes</taxon>
    </lineage>
</organism>
<dbReference type="PROSITE" id="PS50887">
    <property type="entry name" value="GGDEF"/>
    <property type="match status" value="1"/>
</dbReference>
<dbReference type="PANTHER" id="PTHR44757">
    <property type="entry name" value="DIGUANYLATE CYCLASE DGCP"/>
    <property type="match status" value="1"/>
</dbReference>
<dbReference type="Gene3D" id="3.20.20.450">
    <property type="entry name" value="EAL domain"/>
    <property type="match status" value="1"/>
</dbReference>
<dbReference type="PROSITE" id="PS50113">
    <property type="entry name" value="PAC"/>
    <property type="match status" value="1"/>
</dbReference>
<keyword evidence="1" id="KW-0472">Membrane</keyword>
<dbReference type="AlphaFoldDB" id="A0A1W1CVH5"/>
<evidence type="ECO:0000259" key="2">
    <source>
        <dbReference type="PROSITE" id="PS50112"/>
    </source>
</evidence>
<dbReference type="Pfam" id="PF00563">
    <property type="entry name" value="EAL"/>
    <property type="match status" value="1"/>
</dbReference>
<dbReference type="SMART" id="SM00091">
    <property type="entry name" value="PAS"/>
    <property type="match status" value="1"/>
</dbReference>
<accession>A0A1W1CVH5</accession>
<feature type="domain" description="EAL" evidence="4">
    <location>
        <begin position="476"/>
        <end position="716"/>
    </location>
</feature>
<dbReference type="Pfam" id="PF00990">
    <property type="entry name" value="GGDEF"/>
    <property type="match status" value="1"/>
</dbReference>
<dbReference type="Gene3D" id="3.30.70.270">
    <property type="match status" value="1"/>
</dbReference>